<sequence length="276" mass="29235">MKTEPVGGHPTHLRRFGTGARPALALHCSLAHGGAWGPMAAELGDVLTLTAPDLPGHGHSADWPANGSLHDTATDVAAALARRIGDGAPVDILGHSFGGTVALRLALEHPELVRSLTLFEPVMFSAAAADNAPEAADWIGKQARFHNLLDQGRRNEAAAVFHALWGNGTPLDHLPDSQRRYIIDRIEVIRAAEDVVERDRTGLVAPGRLEALRLPVLLAAGSRSPGVIHAIIRALATRIPGARHIVMEGAGHMLPLSHAALLAPAVRDHLGLQARR</sequence>
<evidence type="ECO:0000313" key="2">
    <source>
        <dbReference type="EMBL" id="SIS86939.1"/>
    </source>
</evidence>
<proteinExistence type="predicted"/>
<dbReference type="InterPro" id="IPR000073">
    <property type="entry name" value="AB_hydrolase_1"/>
</dbReference>
<dbReference type="EMBL" id="FTOT01000002">
    <property type="protein sequence ID" value="SIS86939.1"/>
    <property type="molecule type" value="Genomic_DNA"/>
</dbReference>
<dbReference type="PANTHER" id="PTHR43798">
    <property type="entry name" value="MONOACYLGLYCEROL LIPASE"/>
    <property type="match status" value="1"/>
</dbReference>
<dbReference type="PRINTS" id="PR00111">
    <property type="entry name" value="ABHYDROLASE"/>
</dbReference>
<dbReference type="SUPFAM" id="SSF53474">
    <property type="entry name" value="alpha/beta-Hydrolases"/>
    <property type="match status" value="1"/>
</dbReference>
<organism evidence="2 3">
    <name type="scientific">Gemmobacter megaterium</name>
    <dbReference type="NCBI Taxonomy" id="1086013"/>
    <lineage>
        <taxon>Bacteria</taxon>
        <taxon>Pseudomonadati</taxon>
        <taxon>Pseudomonadota</taxon>
        <taxon>Alphaproteobacteria</taxon>
        <taxon>Rhodobacterales</taxon>
        <taxon>Paracoccaceae</taxon>
        <taxon>Gemmobacter</taxon>
    </lineage>
</organism>
<dbReference type="InterPro" id="IPR050266">
    <property type="entry name" value="AB_hydrolase_sf"/>
</dbReference>
<dbReference type="PRINTS" id="PR00412">
    <property type="entry name" value="EPOXHYDRLASE"/>
</dbReference>
<keyword evidence="3" id="KW-1185">Reference proteome</keyword>
<dbReference type="AlphaFoldDB" id="A0A1N7MLX6"/>
<dbReference type="OrthoDB" id="9804723at2"/>
<dbReference type="GO" id="GO:0003824">
    <property type="term" value="F:catalytic activity"/>
    <property type="evidence" value="ECO:0007669"/>
    <property type="project" value="InterPro"/>
</dbReference>
<evidence type="ECO:0000313" key="3">
    <source>
        <dbReference type="Proteomes" id="UP000186141"/>
    </source>
</evidence>
<dbReference type="InterPro" id="IPR029058">
    <property type="entry name" value="AB_hydrolase_fold"/>
</dbReference>
<name>A0A1N7MLX6_9RHOB</name>
<feature type="domain" description="AB hydrolase-1" evidence="1">
    <location>
        <begin position="26"/>
        <end position="258"/>
    </location>
</feature>
<dbReference type="Gene3D" id="3.40.50.1820">
    <property type="entry name" value="alpha/beta hydrolase"/>
    <property type="match status" value="1"/>
</dbReference>
<dbReference type="STRING" id="1086013.SAMN05421774_102785"/>
<dbReference type="InterPro" id="IPR000639">
    <property type="entry name" value="Epox_hydrolase-like"/>
</dbReference>
<evidence type="ECO:0000259" key="1">
    <source>
        <dbReference type="Pfam" id="PF00561"/>
    </source>
</evidence>
<dbReference type="Pfam" id="PF00561">
    <property type="entry name" value="Abhydrolase_1"/>
    <property type="match status" value="1"/>
</dbReference>
<accession>A0A1N7MLX6</accession>
<gene>
    <name evidence="2" type="ORF">SAMN05421774_102785</name>
</gene>
<dbReference type="Proteomes" id="UP000186141">
    <property type="component" value="Unassembled WGS sequence"/>
</dbReference>
<protein>
    <submittedName>
        <fullName evidence="2">Pimeloyl-ACP methyl ester carboxylesterase</fullName>
    </submittedName>
</protein>
<dbReference type="RefSeq" id="WP_076529964.1">
    <property type="nucleotide sequence ID" value="NZ_BMEH01000002.1"/>
</dbReference>
<reference evidence="2 3" key="1">
    <citation type="submission" date="2017-01" db="EMBL/GenBank/DDBJ databases">
        <authorList>
            <person name="Mah S.A."/>
            <person name="Swanson W.J."/>
            <person name="Moy G.W."/>
            <person name="Vacquier V.D."/>
        </authorList>
    </citation>
    <scope>NUCLEOTIDE SEQUENCE [LARGE SCALE GENOMIC DNA]</scope>
    <source>
        <strain evidence="2 3">DSM 26375</strain>
    </source>
</reference>